<keyword evidence="1" id="KW-1133">Transmembrane helix</keyword>
<proteinExistence type="predicted"/>
<reference evidence="2" key="1">
    <citation type="journal article" date="2020" name="mSystems">
        <title>Genome- and Community-Level Interaction Insights into Carbon Utilization and Element Cycling Functions of Hydrothermarchaeota in Hydrothermal Sediment.</title>
        <authorList>
            <person name="Zhou Z."/>
            <person name="Liu Y."/>
            <person name="Xu W."/>
            <person name="Pan J."/>
            <person name="Luo Z.H."/>
            <person name="Li M."/>
        </authorList>
    </citation>
    <scope>NUCLEOTIDE SEQUENCE [LARGE SCALE GENOMIC DNA]</scope>
    <source>
        <strain evidence="2">HyVt-501</strain>
    </source>
</reference>
<keyword evidence="1" id="KW-0812">Transmembrane</keyword>
<gene>
    <name evidence="2" type="ORF">ENJ61_01935</name>
</gene>
<evidence type="ECO:0000313" key="2">
    <source>
        <dbReference type="EMBL" id="HHJ63646.1"/>
    </source>
</evidence>
<dbReference type="AlphaFoldDB" id="A0A7C5L6D2"/>
<sequence>MKKLELLFESFLWKSRLLIILAVVSSIIGAFALFIAGLLEVMLPLLKFLKTFDHEILSKKLVASAIASIDMFLIATFLLIFSLGLYELFISKIDVAEQDPKSSKVLFITNLEDLKTKLGRVVIMVIIVTFFKQAIEMEYKTPLDVLYLALAAFGISLALYFTHREYHGR</sequence>
<feature type="transmembrane region" description="Helical" evidence="1">
    <location>
        <begin position="61"/>
        <end position="86"/>
    </location>
</feature>
<protein>
    <submittedName>
        <fullName evidence="2">YqhA family protein</fullName>
    </submittedName>
</protein>
<dbReference type="Pfam" id="PF03350">
    <property type="entry name" value="UPF0114"/>
    <property type="match status" value="1"/>
</dbReference>
<name>A0A7C5L6D2_AQUAO</name>
<feature type="transmembrane region" description="Helical" evidence="1">
    <location>
        <begin position="20"/>
        <end position="41"/>
    </location>
</feature>
<dbReference type="PANTHER" id="PTHR31721:SF4">
    <property type="entry name" value="OS06G0710300 PROTEIN"/>
    <property type="match status" value="1"/>
</dbReference>
<evidence type="ECO:0000256" key="1">
    <source>
        <dbReference type="SAM" id="Phobius"/>
    </source>
</evidence>
<dbReference type="InterPro" id="IPR005134">
    <property type="entry name" value="UPF0114"/>
</dbReference>
<comment type="caution">
    <text evidence="2">The sequence shown here is derived from an EMBL/GenBank/DDBJ whole genome shotgun (WGS) entry which is preliminary data.</text>
</comment>
<accession>A0A7C5L6D2</accession>
<dbReference type="PANTHER" id="PTHR31721">
    <property type="entry name" value="OS06G0710300 PROTEIN"/>
    <property type="match status" value="1"/>
</dbReference>
<dbReference type="EMBL" id="DRNB01000068">
    <property type="protein sequence ID" value="HHJ63646.1"/>
    <property type="molecule type" value="Genomic_DNA"/>
</dbReference>
<dbReference type="Proteomes" id="UP000885792">
    <property type="component" value="Unassembled WGS sequence"/>
</dbReference>
<organism evidence="2">
    <name type="scientific">Aquifex aeolicus</name>
    <dbReference type="NCBI Taxonomy" id="63363"/>
    <lineage>
        <taxon>Bacteria</taxon>
        <taxon>Pseudomonadati</taxon>
        <taxon>Aquificota</taxon>
        <taxon>Aquificia</taxon>
        <taxon>Aquificales</taxon>
        <taxon>Aquificaceae</taxon>
        <taxon>Aquifex</taxon>
    </lineage>
</organism>
<feature type="transmembrane region" description="Helical" evidence="1">
    <location>
        <begin position="118"/>
        <end position="135"/>
    </location>
</feature>
<dbReference type="PIRSF" id="PIRSF026509">
    <property type="entry name" value="UCP026509"/>
    <property type="match status" value="1"/>
</dbReference>
<feature type="transmembrane region" description="Helical" evidence="1">
    <location>
        <begin position="141"/>
        <end position="161"/>
    </location>
</feature>
<keyword evidence="1" id="KW-0472">Membrane</keyword>